<gene>
    <name evidence="1" type="ORF">FHR83_008939</name>
</gene>
<organism evidence="1 2">
    <name type="scientific">Actinoplanes campanulatus</name>
    <dbReference type="NCBI Taxonomy" id="113559"/>
    <lineage>
        <taxon>Bacteria</taxon>
        <taxon>Bacillati</taxon>
        <taxon>Actinomycetota</taxon>
        <taxon>Actinomycetes</taxon>
        <taxon>Micromonosporales</taxon>
        <taxon>Micromonosporaceae</taxon>
        <taxon>Actinoplanes</taxon>
    </lineage>
</organism>
<accession>A0A7W5ARU5</accession>
<dbReference type="RefSeq" id="WP_183227563.1">
    <property type="nucleotide sequence ID" value="NZ_BMPW01000053.1"/>
</dbReference>
<sequence>MTRIREIVVDDVTYRWSVTPIDPSWVRVRAWRGREQILAERLRFDDPWLNYGPLLTGDPELIEQNFRLEPVRPRQVADLIRRAVRNS</sequence>
<evidence type="ECO:0000313" key="1">
    <source>
        <dbReference type="EMBL" id="MBB3101211.1"/>
    </source>
</evidence>
<name>A0A7W5ARU5_9ACTN</name>
<dbReference type="Proteomes" id="UP000590749">
    <property type="component" value="Unassembled WGS sequence"/>
</dbReference>
<proteinExistence type="predicted"/>
<protein>
    <submittedName>
        <fullName evidence="1">Uncharacterized protein</fullName>
    </submittedName>
</protein>
<reference evidence="1 2" key="1">
    <citation type="submission" date="2020-08" db="EMBL/GenBank/DDBJ databases">
        <title>Genomic Encyclopedia of Type Strains, Phase III (KMG-III): the genomes of soil and plant-associated and newly described type strains.</title>
        <authorList>
            <person name="Whitman W."/>
        </authorList>
    </citation>
    <scope>NUCLEOTIDE SEQUENCE [LARGE SCALE GENOMIC DNA]</scope>
    <source>
        <strain evidence="1 2">CECT 3287</strain>
    </source>
</reference>
<dbReference type="AlphaFoldDB" id="A0A7W5ARU5"/>
<keyword evidence="2" id="KW-1185">Reference proteome</keyword>
<dbReference type="EMBL" id="JACHXF010000034">
    <property type="protein sequence ID" value="MBB3101211.1"/>
    <property type="molecule type" value="Genomic_DNA"/>
</dbReference>
<evidence type="ECO:0000313" key="2">
    <source>
        <dbReference type="Proteomes" id="UP000590749"/>
    </source>
</evidence>
<comment type="caution">
    <text evidence="1">The sequence shown here is derived from an EMBL/GenBank/DDBJ whole genome shotgun (WGS) entry which is preliminary data.</text>
</comment>